<gene>
    <name evidence="2" type="ORF">Vretimale_4817</name>
</gene>
<comment type="caution">
    <text evidence="2">The sequence shown here is derived from an EMBL/GenBank/DDBJ whole genome shotgun (WGS) entry which is preliminary data.</text>
</comment>
<proteinExistence type="predicted"/>
<dbReference type="EMBL" id="BNCQ01000007">
    <property type="protein sequence ID" value="GIL99854.1"/>
    <property type="molecule type" value="Genomic_DNA"/>
</dbReference>
<sequence>ASNSKLQQVSAPSALASSLMERVCSCICRASHAARTMASLAGKPACITTWRPALNTLAARVSGTKISSRGPAEEEEEDDGEDSSGTARIWSARAWPMGVSAISSVWVSCVRVGAWT</sequence>
<feature type="compositionally biased region" description="Acidic residues" evidence="1">
    <location>
        <begin position="73"/>
        <end position="82"/>
    </location>
</feature>
<reference evidence="2" key="1">
    <citation type="journal article" date="2021" name="Proc. Natl. Acad. Sci. U.S.A.">
        <title>Three genomes in the algal genus Volvox reveal the fate of a haploid sex-determining region after a transition to homothallism.</title>
        <authorList>
            <person name="Yamamoto K."/>
            <person name="Hamaji T."/>
            <person name="Kawai-Toyooka H."/>
            <person name="Matsuzaki R."/>
            <person name="Takahashi F."/>
            <person name="Nishimura Y."/>
            <person name="Kawachi M."/>
            <person name="Noguchi H."/>
            <person name="Minakuchi Y."/>
            <person name="Umen J.G."/>
            <person name="Toyoda A."/>
            <person name="Nozaki H."/>
        </authorList>
    </citation>
    <scope>NUCLEOTIDE SEQUENCE</scope>
    <source>
        <strain evidence="2">NIES-3785</strain>
    </source>
</reference>
<feature type="region of interest" description="Disordered" evidence="1">
    <location>
        <begin position="65"/>
        <end position="87"/>
    </location>
</feature>
<protein>
    <submittedName>
        <fullName evidence="2">Uncharacterized protein</fullName>
    </submittedName>
</protein>
<accession>A0A8J4G4K7</accession>
<dbReference type="AlphaFoldDB" id="A0A8J4G4K7"/>
<organism evidence="2 3">
    <name type="scientific">Volvox reticuliferus</name>
    <dbReference type="NCBI Taxonomy" id="1737510"/>
    <lineage>
        <taxon>Eukaryota</taxon>
        <taxon>Viridiplantae</taxon>
        <taxon>Chlorophyta</taxon>
        <taxon>core chlorophytes</taxon>
        <taxon>Chlorophyceae</taxon>
        <taxon>CS clade</taxon>
        <taxon>Chlamydomonadales</taxon>
        <taxon>Volvocaceae</taxon>
        <taxon>Volvox</taxon>
    </lineage>
</organism>
<feature type="non-terminal residue" evidence="2">
    <location>
        <position position="1"/>
    </location>
</feature>
<evidence type="ECO:0000256" key="1">
    <source>
        <dbReference type="SAM" id="MobiDB-lite"/>
    </source>
</evidence>
<name>A0A8J4G4K7_9CHLO</name>
<dbReference type="Proteomes" id="UP000722791">
    <property type="component" value="Unassembled WGS sequence"/>
</dbReference>
<evidence type="ECO:0000313" key="3">
    <source>
        <dbReference type="Proteomes" id="UP000722791"/>
    </source>
</evidence>
<evidence type="ECO:0000313" key="2">
    <source>
        <dbReference type="EMBL" id="GIL99854.1"/>
    </source>
</evidence>